<reference evidence="3" key="1">
    <citation type="submission" date="2017-02" db="UniProtKB">
        <authorList>
            <consortium name="WormBaseParasite"/>
        </authorList>
    </citation>
    <scope>IDENTIFICATION</scope>
</reference>
<keyword evidence="2" id="KW-1185">Reference proteome</keyword>
<dbReference type="EMBL" id="UYSL01023216">
    <property type="protein sequence ID" value="VDL81886.1"/>
    <property type="molecule type" value="Genomic_DNA"/>
</dbReference>
<evidence type="ECO:0000313" key="3">
    <source>
        <dbReference type="WBParaSite" id="NBR_0001816401-mRNA-1"/>
    </source>
</evidence>
<organism evidence="3">
    <name type="scientific">Nippostrongylus brasiliensis</name>
    <name type="common">Rat hookworm</name>
    <dbReference type="NCBI Taxonomy" id="27835"/>
    <lineage>
        <taxon>Eukaryota</taxon>
        <taxon>Metazoa</taxon>
        <taxon>Ecdysozoa</taxon>
        <taxon>Nematoda</taxon>
        <taxon>Chromadorea</taxon>
        <taxon>Rhabditida</taxon>
        <taxon>Rhabditina</taxon>
        <taxon>Rhabditomorpha</taxon>
        <taxon>Strongyloidea</taxon>
        <taxon>Heligmosomidae</taxon>
        <taxon>Nippostrongylus</taxon>
    </lineage>
</organism>
<evidence type="ECO:0000313" key="2">
    <source>
        <dbReference type="Proteomes" id="UP000271162"/>
    </source>
</evidence>
<accession>A0A0N4YLZ9</accession>
<proteinExistence type="predicted"/>
<dbReference type="WBParaSite" id="NBR_0001816401-mRNA-1">
    <property type="protein sequence ID" value="NBR_0001816401-mRNA-1"/>
    <property type="gene ID" value="NBR_0001816401"/>
</dbReference>
<gene>
    <name evidence="1" type="ORF">NBR_LOCUS18165</name>
</gene>
<sequence>MVFSTCPSCDLNVMFENVGNNDENKSLICPVCSSHWCRLCSSEPHWPMKCEEFRQWHEKWEQQYFVDKFDMQPDEELLRIWCSCGSVLFLPSGTAHNKLCPGCLCRYDKTGMMCDDYLHWPYYPRLRKRRDLEGKPKEGYKVDVETMPRVKLIAKEFANICTEARNQRFDKDKQVKFEESALAAERPELVDLRKTALILAENCTAWLYIHRAEIHLHKDRSAVSHLLQQYNKVQFDLERKSLTIAKEIDELNSAVKNVIRTFSERINSTNEEE</sequence>
<dbReference type="SUPFAM" id="SSF57850">
    <property type="entry name" value="RING/U-box"/>
    <property type="match status" value="1"/>
</dbReference>
<name>A0A0N4YLZ9_NIPBR</name>
<dbReference type="PANTHER" id="PTHR31063:SF4">
    <property type="entry name" value="IBR DOMAIN-CONTAINING PROTEIN"/>
    <property type="match status" value="1"/>
</dbReference>
<protein>
    <submittedName>
        <fullName evidence="3">RING-type domain-containing protein</fullName>
    </submittedName>
</protein>
<dbReference type="AlphaFoldDB" id="A0A0N4YLZ9"/>
<dbReference type="PANTHER" id="PTHR31063">
    <property type="entry name" value="PROTEIN CBG08668"/>
    <property type="match status" value="1"/>
</dbReference>
<dbReference type="Proteomes" id="UP000271162">
    <property type="component" value="Unassembled WGS sequence"/>
</dbReference>
<evidence type="ECO:0000313" key="1">
    <source>
        <dbReference type="EMBL" id="VDL81886.1"/>
    </source>
</evidence>
<reference evidence="1 2" key="2">
    <citation type="submission" date="2018-11" db="EMBL/GenBank/DDBJ databases">
        <authorList>
            <consortium name="Pathogen Informatics"/>
        </authorList>
    </citation>
    <scope>NUCLEOTIDE SEQUENCE [LARGE SCALE GENOMIC DNA]</scope>
</reference>
<dbReference type="CDD" id="cd20335">
    <property type="entry name" value="BRcat_RBR"/>
    <property type="match status" value="1"/>
</dbReference>